<proteinExistence type="predicted"/>
<dbReference type="EMBL" id="BLLF01001336">
    <property type="protein sequence ID" value="GFH18673.1"/>
    <property type="molecule type" value="Genomic_DNA"/>
</dbReference>
<protein>
    <submittedName>
        <fullName evidence="1">Uncharacterized protein</fullName>
    </submittedName>
</protein>
<dbReference type="GO" id="GO:0140496">
    <property type="term" value="F:gamma-tubulin complex binding"/>
    <property type="evidence" value="ECO:0007669"/>
    <property type="project" value="InterPro"/>
</dbReference>
<dbReference type="PANTHER" id="PTHR45096:SF1">
    <property type="entry name" value="PROTEIN NEDD1"/>
    <property type="match status" value="1"/>
</dbReference>
<dbReference type="InterPro" id="IPR044621">
    <property type="entry name" value="NEDD1"/>
</dbReference>
<dbReference type="GO" id="GO:0060236">
    <property type="term" value="P:regulation of mitotic spindle organization"/>
    <property type="evidence" value="ECO:0007669"/>
    <property type="project" value="TreeGrafter"/>
</dbReference>
<dbReference type="GO" id="GO:0010968">
    <property type="term" value="P:regulation of microtubule nucleation"/>
    <property type="evidence" value="ECO:0007669"/>
    <property type="project" value="InterPro"/>
</dbReference>
<keyword evidence="2" id="KW-1185">Reference proteome</keyword>
<gene>
    <name evidence="1" type="ORF">HaLaN_15515</name>
</gene>
<sequence length="98" mass="10977">MDNSPAGITSSSLTSPSLRAGLSEAVFKSCLDDAVAGLREDMRNMHIEIVKQFHMQQLEMRELASLVLSQQAELRSDLQGVRQQLDHLARKQQLDWLG</sequence>
<accession>A0A699Z7S6</accession>
<dbReference type="GO" id="GO:0032467">
    <property type="term" value="P:positive regulation of cytokinesis"/>
    <property type="evidence" value="ECO:0007669"/>
    <property type="project" value="TreeGrafter"/>
</dbReference>
<dbReference type="Proteomes" id="UP000485058">
    <property type="component" value="Unassembled WGS sequence"/>
</dbReference>
<dbReference type="PANTHER" id="PTHR45096">
    <property type="entry name" value="PROTEIN NEDD1"/>
    <property type="match status" value="1"/>
</dbReference>
<dbReference type="GO" id="GO:0005828">
    <property type="term" value="C:kinetochore microtubule"/>
    <property type="evidence" value="ECO:0007669"/>
    <property type="project" value="TreeGrafter"/>
</dbReference>
<reference evidence="1 2" key="1">
    <citation type="submission" date="2020-02" db="EMBL/GenBank/DDBJ databases">
        <title>Draft genome sequence of Haematococcus lacustris strain NIES-144.</title>
        <authorList>
            <person name="Morimoto D."/>
            <person name="Nakagawa S."/>
            <person name="Yoshida T."/>
            <person name="Sawayama S."/>
        </authorList>
    </citation>
    <scope>NUCLEOTIDE SEQUENCE [LARGE SCALE GENOMIC DNA]</scope>
    <source>
        <strain evidence="1 2">NIES-144</strain>
    </source>
</reference>
<dbReference type="GO" id="GO:0000919">
    <property type="term" value="P:cell plate assembly"/>
    <property type="evidence" value="ECO:0007669"/>
    <property type="project" value="TreeGrafter"/>
</dbReference>
<evidence type="ECO:0000313" key="1">
    <source>
        <dbReference type="EMBL" id="GFH18673.1"/>
    </source>
</evidence>
<organism evidence="1 2">
    <name type="scientific">Haematococcus lacustris</name>
    <name type="common">Green alga</name>
    <name type="synonym">Haematococcus pluvialis</name>
    <dbReference type="NCBI Taxonomy" id="44745"/>
    <lineage>
        <taxon>Eukaryota</taxon>
        <taxon>Viridiplantae</taxon>
        <taxon>Chlorophyta</taxon>
        <taxon>core chlorophytes</taxon>
        <taxon>Chlorophyceae</taxon>
        <taxon>CS clade</taxon>
        <taxon>Chlamydomonadales</taxon>
        <taxon>Haematococcaceae</taxon>
        <taxon>Haematococcus</taxon>
    </lineage>
</organism>
<evidence type="ECO:0000313" key="2">
    <source>
        <dbReference type="Proteomes" id="UP000485058"/>
    </source>
</evidence>
<dbReference type="AlphaFoldDB" id="A0A699Z7S6"/>
<name>A0A699Z7S6_HAELA</name>
<comment type="caution">
    <text evidence="1">The sequence shown here is derived from an EMBL/GenBank/DDBJ whole genome shotgun (WGS) entry which is preliminary data.</text>
</comment>
<dbReference type="GO" id="GO:2000694">
    <property type="term" value="P:regulation of phragmoplast microtubule organization"/>
    <property type="evidence" value="ECO:0007669"/>
    <property type="project" value="TreeGrafter"/>
</dbReference>